<sequence>MEAVQSHEKGVTGHVLASPGEKTALSSIKEQDLTNSQIFESAQQHSPLVDKPLSMSPLT</sequence>
<dbReference type="AlphaFoldDB" id="A0A8H7BIE5"/>
<feature type="non-terminal residue" evidence="2">
    <location>
        <position position="59"/>
    </location>
</feature>
<proteinExistence type="predicted"/>
<dbReference type="Proteomes" id="UP000605846">
    <property type="component" value="Unassembled WGS sequence"/>
</dbReference>
<feature type="compositionally biased region" description="Polar residues" evidence="1">
    <location>
        <begin position="24"/>
        <end position="46"/>
    </location>
</feature>
<gene>
    <name evidence="2" type="ORF">EC973_000445</name>
</gene>
<evidence type="ECO:0000313" key="3">
    <source>
        <dbReference type="Proteomes" id="UP000605846"/>
    </source>
</evidence>
<accession>A0A8H7BIE5</accession>
<protein>
    <submittedName>
        <fullName evidence="2">Uncharacterized protein</fullName>
    </submittedName>
</protein>
<keyword evidence="3" id="KW-1185">Reference proteome</keyword>
<evidence type="ECO:0000256" key="1">
    <source>
        <dbReference type="SAM" id="MobiDB-lite"/>
    </source>
</evidence>
<name>A0A8H7BIE5_9FUNG</name>
<dbReference type="EMBL" id="JABAYA010001046">
    <property type="protein sequence ID" value="KAF7720358.1"/>
    <property type="molecule type" value="Genomic_DNA"/>
</dbReference>
<comment type="caution">
    <text evidence="2">The sequence shown here is derived from an EMBL/GenBank/DDBJ whole genome shotgun (WGS) entry which is preliminary data.</text>
</comment>
<feature type="compositionally biased region" description="Basic and acidic residues" evidence="1">
    <location>
        <begin position="1"/>
        <end position="11"/>
    </location>
</feature>
<evidence type="ECO:0000313" key="2">
    <source>
        <dbReference type="EMBL" id="KAF7720358.1"/>
    </source>
</evidence>
<reference evidence="2" key="1">
    <citation type="submission" date="2020-01" db="EMBL/GenBank/DDBJ databases">
        <title>Genome Sequencing of Three Apophysomyces-Like Fungal Strains Confirms a Novel Fungal Genus in the Mucoromycota with divergent Burkholderia-like Endosymbiotic Bacteria.</title>
        <authorList>
            <person name="Stajich J.E."/>
            <person name="Macias A.M."/>
            <person name="Carter-House D."/>
            <person name="Lovett B."/>
            <person name="Kasson L.R."/>
            <person name="Berry K."/>
            <person name="Grigoriev I."/>
            <person name="Chang Y."/>
            <person name="Spatafora J."/>
            <person name="Kasson M.T."/>
        </authorList>
    </citation>
    <scope>NUCLEOTIDE SEQUENCE</scope>
    <source>
        <strain evidence="2">NRRL A-21654</strain>
    </source>
</reference>
<feature type="region of interest" description="Disordered" evidence="1">
    <location>
        <begin position="1"/>
        <end position="59"/>
    </location>
</feature>
<organism evidence="2 3">
    <name type="scientific">Apophysomyces ossiformis</name>
    <dbReference type="NCBI Taxonomy" id="679940"/>
    <lineage>
        <taxon>Eukaryota</taxon>
        <taxon>Fungi</taxon>
        <taxon>Fungi incertae sedis</taxon>
        <taxon>Mucoromycota</taxon>
        <taxon>Mucoromycotina</taxon>
        <taxon>Mucoromycetes</taxon>
        <taxon>Mucorales</taxon>
        <taxon>Mucorineae</taxon>
        <taxon>Mucoraceae</taxon>
        <taxon>Apophysomyces</taxon>
    </lineage>
</organism>